<dbReference type="GO" id="GO:0005737">
    <property type="term" value="C:cytoplasm"/>
    <property type="evidence" value="ECO:0007669"/>
    <property type="project" value="InterPro"/>
</dbReference>
<comment type="function">
    <text evidence="19">Catalyzes the rate-limiting step of the non-oxidative phase in the pentose phosphate pathway. Catalyzes the reversible conversion of sedheptulose-7-phosphate and D-glyceraldehyde 3-phosphate into erythrose-4-phosphate and beta-D-fructose 6-phosphate.</text>
</comment>
<keyword evidence="9" id="KW-0547">Nucleotide-binding</keyword>
<dbReference type="HAMAP" id="MF_00492">
    <property type="entry name" value="Transaldolase_1"/>
    <property type="match status" value="1"/>
</dbReference>
<dbReference type="PROSITE" id="PS00690">
    <property type="entry name" value="DEAH_ATP_HELICASE"/>
    <property type="match status" value="1"/>
</dbReference>
<dbReference type="Gene3D" id="3.20.20.70">
    <property type="entry name" value="Aldolase class I"/>
    <property type="match status" value="1"/>
</dbReference>
<evidence type="ECO:0000256" key="9">
    <source>
        <dbReference type="ARBA" id="ARBA00022741"/>
    </source>
</evidence>
<keyword evidence="7" id="KW-0645">Protease</keyword>
<dbReference type="Pfam" id="PF00923">
    <property type="entry name" value="TAL_FSA"/>
    <property type="match status" value="1"/>
</dbReference>
<dbReference type="SMART" id="SM00487">
    <property type="entry name" value="DEXDc"/>
    <property type="match status" value="1"/>
</dbReference>
<comment type="subcellular location">
    <subcellularLocation>
        <location evidence="1">Nucleus</location>
    </subcellularLocation>
</comment>
<dbReference type="OrthoDB" id="10253254at2759"/>
<dbReference type="GO" id="GO:0004801">
    <property type="term" value="F:transaldolase activity"/>
    <property type="evidence" value="ECO:0007669"/>
    <property type="project" value="UniProtKB-EC"/>
</dbReference>
<evidence type="ECO:0000259" key="22">
    <source>
        <dbReference type="PROSITE" id="PS51194"/>
    </source>
</evidence>
<dbReference type="InterPro" id="IPR011709">
    <property type="entry name" value="DEAD-box_helicase_OB_fold"/>
</dbReference>
<gene>
    <name evidence="26" type="ORF">CTheo_5997</name>
</gene>
<keyword evidence="8 19" id="KW-0808">Transferase</keyword>
<evidence type="ECO:0000256" key="1">
    <source>
        <dbReference type="ARBA" id="ARBA00004123"/>
    </source>
</evidence>
<evidence type="ECO:0000256" key="6">
    <source>
        <dbReference type="ARBA" id="ARBA00022664"/>
    </source>
</evidence>
<feature type="compositionally biased region" description="Basic and acidic residues" evidence="20">
    <location>
        <begin position="1037"/>
        <end position="1052"/>
    </location>
</feature>
<dbReference type="SUPFAM" id="SSF51569">
    <property type="entry name" value="Aldolase"/>
    <property type="match status" value="1"/>
</dbReference>
<dbReference type="Pfam" id="PF07717">
    <property type="entry name" value="OB_NTP_bind"/>
    <property type="match status" value="1"/>
</dbReference>
<evidence type="ECO:0000256" key="11">
    <source>
        <dbReference type="ARBA" id="ARBA00022806"/>
    </source>
</evidence>
<reference evidence="26 27" key="1">
    <citation type="journal article" date="2019" name="Fungal Biol. Biotechnol.">
        <title>Draft genome sequence of fastidious pathogen Ceratobasidium theobromae, which causes vascular-streak dieback in Theobroma cacao.</title>
        <authorList>
            <person name="Ali S.S."/>
            <person name="Asman A."/>
            <person name="Shao J."/>
            <person name="Firmansyah A.P."/>
            <person name="Susilo A.W."/>
            <person name="Rosmana A."/>
            <person name="McMahon P."/>
            <person name="Junaid M."/>
            <person name="Guest D."/>
            <person name="Kheng T.Y."/>
            <person name="Meinhardt L.W."/>
            <person name="Bailey B.A."/>
        </authorList>
    </citation>
    <scope>NUCLEOTIDE SEQUENCE [LARGE SCALE GENOMIC DNA]</scope>
    <source>
        <strain evidence="26 27">CT2</strain>
    </source>
</reference>
<dbReference type="Pfam" id="PF00271">
    <property type="entry name" value="Helicase_C"/>
    <property type="match status" value="1"/>
</dbReference>
<dbReference type="PROSITE" id="PS51194">
    <property type="entry name" value="HELICASE_CTER"/>
    <property type="match status" value="1"/>
</dbReference>
<dbReference type="Gene3D" id="1.25.10.10">
    <property type="entry name" value="Leucine-rich Repeat Variant"/>
    <property type="match status" value="1"/>
</dbReference>
<evidence type="ECO:0000259" key="25">
    <source>
        <dbReference type="PROSITE" id="PS51858"/>
    </source>
</evidence>
<dbReference type="GO" id="GO:0003723">
    <property type="term" value="F:RNA binding"/>
    <property type="evidence" value="ECO:0007669"/>
    <property type="project" value="TreeGrafter"/>
</dbReference>
<dbReference type="GO" id="GO:0005975">
    <property type="term" value="P:carbohydrate metabolic process"/>
    <property type="evidence" value="ECO:0007669"/>
    <property type="project" value="InterPro"/>
</dbReference>
<dbReference type="GO" id="GO:0016887">
    <property type="term" value="F:ATP hydrolysis activity"/>
    <property type="evidence" value="ECO:0007669"/>
    <property type="project" value="RHEA"/>
</dbReference>
<dbReference type="EMBL" id="SSOP01000160">
    <property type="protein sequence ID" value="KAB5590572.1"/>
    <property type="molecule type" value="Genomic_DNA"/>
</dbReference>
<evidence type="ECO:0000256" key="7">
    <source>
        <dbReference type="ARBA" id="ARBA00022670"/>
    </source>
</evidence>
<dbReference type="UniPathway" id="UPA00115">
    <property type="reaction ID" value="UER00414"/>
</dbReference>
<dbReference type="InterPro" id="IPR042266">
    <property type="entry name" value="PPPDE_sf"/>
</dbReference>
<dbReference type="CDD" id="cd00957">
    <property type="entry name" value="Transaldolase_TalAB"/>
    <property type="match status" value="1"/>
</dbReference>
<dbReference type="InterPro" id="IPR013535">
    <property type="entry name" value="PUL_dom"/>
</dbReference>
<dbReference type="EC" id="2.2.1.2" evidence="19"/>
<keyword evidence="11" id="KW-0347">Helicase</keyword>
<dbReference type="PROSITE" id="PS01054">
    <property type="entry name" value="TRANSALDOLASE_1"/>
    <property type="match status" value="1"/>
</dbReference>
<dbReference type="Pfam" id="PF00085">
    <property type="entry name" value="Thioredoxin"/>
    <property type="match status" value="1"/>
</dbReference>
<feature type="compositionally biased region" description="Basic and acidic residues" evidence="20">
    <location>
        <begin position="1105"/>
        <end position="1144"/>
    </location>
</feature>
<feature type="compositionally biased region" description="Basic and acidic residues" evidence="20">
    <location>
        <begin position="1154"/>
        <end position="1163"/>
    </location>
</feature>
<evidence type="ECO:0000256" key="13">
    <source>
        <dbReference type="ARBA" id="ARBA00023126"/>
    </source>
</evidence>
<dbReference type="FunFam" id="1.20.120.1080:FF:000001">
    <property type="entry name" value="Pre-mRNA-splicing factor ATP-dependent RNA helicase"/>
    <property type="match status" value="1"/>
</dbReference>
<dbReference type="Gene3D" id="1.20.120.1080">
    <property type="match status" value="1"/>
</dbReference>
<comment type="caution">
    <text evidence="26">The sequence shown here is derived from an EMBL/GenBank/DDBJ whole genome shotgun (WGS) entry which is preliminary data.</text>
</comment>
<name>A0A5N5QFP4_9AGAM</name>
<dbReference type="NCBIfam" id="TIGR00874">
    <property type="entry name" value="talAB"/>
    <property type="match status" value="1"/>
</dbReference>
<dbReference type="GO" id="GO:0003724">
    <property type="term" value="F:RNA helicase activity"/>
    <property type="evidence" value="ECO:0007669"/>
    <property type="project" value="UniProtKB-EC"/>
</dbReference>
<dbReference type="PANTHER" id="PTHR18934:SF83">
    <property type="entry name" value="PRE-MRNA-SPLICING FACTOR ATP-DEPENDENT RNA HELICASE DHX16"/>
    <property type="match status" value="1"/>
</dbReference>
<dbReference type="InterPro" id="IPR027417">
    <property type="entry name" value="P-loop_NTPase"/>
</dbReference>
<dbReference type="InterPro" id="IPR018225">
    <property type="entry name" value="Transaldolase_AS"/>
</dbReference>
<dbReference type="InterPro" id="IPR007502">
    <property type="entry name" value="Helicase-assoc_dom"/>
</dbReference>
<sequence length="2022" mass="225093">MTSLEQLKQTGTIVVSDSGDFESIGVYKPQDATTNPSLILAAAGKEKYMKYIDAAVAEAKATGLTGDELVEAATDNVLVAFGTEILKIVPGRVSTEVDARLSFDKEATKAKAKKLIQLYKAKGIDKKRILIKIASTWEGIQAARELERDEGIHCNLTLLFGFGQAVACAEAGVTLISPFVGRILDWYKKSTGKDYQGKEDPGVQSVTKIFNYYKQHGYNTIVMGASFRNTGEIKALAGVDYLTISPNLLEELNTSNDPVPKVLVAETAATGAPIAKVSFIDNEPEFRWTLLADQMSFEKLHEGIRKFAEDGEALKAVLRKKLVMSKVQLYVYDLSGGLAKALSLQMTGKQIDGIWCVKNLEKMSSSDGRKGILRLWCLEKRYFMDRESASQRQVDRTPLQIIDFGETAIDEETFNDYLNEIREHYTADKYHLLDFNCNSFTNDVIGFLTGQHIPSWIRDLPADFLSTPFGASLRPTIDNMFRRPTPGTTPPRVATPQMATPGAGISDLLLQAVAQRATAASSAPAVTTGPSNPGSSTVAAPVHISTNPASLSSLIQSHKVAVIFFTSSGCGPCRMIEPTFEDLAGEKAGPDVAFVKVSLDMPGGAEVAGRWGVSVTPTFVMCLGGEKNDELKGADRGELKMRVDMLLYQAFPPHPHLALKIPALRALSTQPIVYEQVPDIPKLLAKLQDTAKSLGFSEYSSIAAMANILRVPGSGSINETVATNFAKASGAFVTVASPQDLFPLLDVWRLALLNEGFATKCALGGYGLINLVTKVSNHVRELGASAPKALALTSLRLQSNISSNAVLLRHITAQRDHRASFTQIAIAGLLHQDTGVRTAASTLVFNIGTHLQRSRRQSPTRPDPVEDGDWEVEIVTAIIEALSRESDAGIVHRLVSAFGFFVMLSPWFSEQTGPLLEVLESKGTLERVMSGVTDPEVKKLGKEYQTTTDFVIASASKSKSAEALHAVLSLPDTAHARQFAQEVFARAPRKTKSKHGASDTRRDAEQKIKEMRAKNFGFLLEDDIAAAPLPSKKGSKRKESEPSRVEMKTSGKKDRHTRKRDADGRDWESDEEEKERKRRRELEEMEYEDRARAASDEDEEELVDEETRKEEERLRDAKERDEFAKRVRDRDRDKTKKVVEDKSSKNSGAAAEAAQRRALADDSAARVAAMPGLRERSRQEYLTKREIQQIELLRKEIADEEALFRGMKMTKREERDLEYKKEVLRLAEDRMKIKDKYDGYQLPDDYITEQGKIDKKKKENVLYQRYEEAKEGQFVTDVDQWEEAQAKNSTFKSGALDKPELVDEYDYVFDESQTIQFVMDKVMKGEGLMNDKDAALRAQIEEAEKKGGLYIRWWSGTAENTIAQSIDQTRKSLPIYAYREQLLEAIEAHQVLIVVAETGSGKTTQLPQYLHEAGYTKGGMKVGCTQPRRVAAMSVAARVAEEMGTKVGYEVGYSIRFEDCTSDKTVLKYMTDGMLLREFLTEPDLAGYSALIIDEAHERTLSTDILFALVKDIARFRPELRLLISSATMDAKKFSGYFDDAPIFYVPGRRYPVDIHYTPQPEANYLHAAITTVFQIHTTQPRGDILVFFTGQDEIDAAMENLQETARALGNKVAELIVCPIYANLPSEMQAKIFEPTPEGARKVVLATNIAETSITIDGVVFVIDPGFVKQNSYNPRTGMASLVVVPCSRASANQRAGRAGRIGPGKAFRLYTKWAYSNELEENTVPEIQRTNLGMVVLLLKSLGINNLIEFEFMDPPPGETLIRALELLYALGALNDKGELTKLGRRMAEFPVDPMLSKTIIASEQYSCTDEVLSIISMLSESSSLFYRPKDKKMHADKARQNFVKQGGDHFTLLNIWEQWTETNYSQQWCYENFVQFKSLSRVRDIRDQLAGLCDRVEVVIENNPNSNDIVPIQKALTSGYFYNTARLQKSGDSYRTLKTNQTVHIHPSSSLFQAQPPIKFALYYELVMTSKSYMRQVMEIKPGWLLEVAPHFFKPTDLEQLGGTDKKMPKMVGANAPIQ</sequence>
<feature type="domain" description="PPPDE" evidence="25">
    <location>
        <begin position="325"/>
        <end position="478"/>
    </location>
</feature>
<evidence type="ECO:0000256" key="3">
    <source>
        <dbReference type="ARBA" id="ARBA00008012"/>
    </source>
</evidence>
<feature type="domain" description="Helicase C-terminal" evidence="22">
    <location>
        <begin position="1572"/>
        <end position="1745"/>
    </location>
</feature>
<protein>
    <recommendedName>
        <fullName evidence="5 19">Transaldolase</fullName>
        <ecNumber evidence="19">2.2.1.2</ecNumber>
    </recommendedName>
</protein>
<dbReference type="PROSITE" id="PS51352">
    <property type="entry name" value="THIOREDOXIN_2"/>
    <property type="match status" value="1"/>
</dbReference>
<dbReference type="FunFam" id="3.40.50.300:FF:000007">
    <property type="entry name" value="Pre-mRNA-splicing factor ATP-dependent RNA helicase"/>
    <property type="match status" value="1"/>
</dbReference>
<dbReference type="Gene3D" id="3.40.30.10">
    <property type="entry name" value="Glutaredoxin"/>
    <property type="match status" value="1"/>
</dbReference>
<organism evidence="26 27">
    <name type="scientific">Ceratobasidium theobromae</name>
    <dbReference type="NCBI Taxonomy" id="1582974"/>
    <lineage>
        <taxon>Eukaryota</taxon>
        <taxon>Fungi</taxon>
        <taxon>Dikarya</taxon>
        <taxon>Basidiomycota</taxon>
        <taxon>Agaricomycotina</taxon>
        <taxon>Agaricomycetes</taxon>
        <taxon>Cantharellales</taxon>
        <taxon>Ceratobasidiaceae</taxon>
        <taxon>Ceratobasidium</taxon>
    </lineage>
</organism>
<dbReference type="InterPro" id="IPR008580">
    <property type="entry name" value="PPPDE_dom"/>
</dbReference>
<comment type="pathway">
    <text evidence="2 19">Carbohydrate degradation; pentose phosphate pathway; D-glyceraldehyde 3-phosphate and beta-D-fructose 6-phosphate from D-ribose 5-phosphate and D-xylulose 5-phosphate (non-oxidative stage): step 2/3.</text>
</comment>
<dbReference type="Gene3D" id="3.40.50.300">
    <property type="entry name" value="P-loop containing nucleotide triphosphate hydrolases"/>
    <property type="match status" value="2"/>
</dbReference>
<comment type="similarity">
    <text evidence="4">Belongs to the DeSI family.</text>
</comment>
<accession>A0A5N5QFP4</accession>
<keyword evidence="16" id="KW-0704">Schiff base</keyword>
<dbReference type="InterPro" id="IPR011545">
    <property type="entry name" value="DEAD/DEAH_box_helicase_dom"/>
</dbReference>
<proteinExistence type="inferred from homology"/>
<feature type="domain" description="Helicase ATP-binding" evidence="21">
    <location>
        <begin position="1383"/>
        <end position="1547"/>
    </location>
</feature>
<evidence type="ECO:0000256" key="5">
    <source>
        <dbReference type="ARBA" id="ARBA00018292"/>
    </source>
</evidence>
<dbReference type="Gene3D" id="3.90.1720.30">
    <property type="entry name" value="PPPDE domains"/>
    <property type="match status" value="1"/>
</dbReference>
<dbReference type="Pfam" id="PF05903">
    <property type="entry name" value="Peptidase_C97"/>
    <property type="match status" value="1"/>
</dbReference>
<dbReference type="GO" id="GO:0006508">
    <property type="term" value="P:proteolysis"/>
    <property type="evidence" value="ECO:0007669"/>
    <property type="project" value="UniProtKB-KW"/>
</dbReference>
<keyword evidence="10" id="KW-0378">Hydrolase</keyword>
<dbReference type="SMART" id="SM00490">
    <property type="entry name" value="HELICc"/>
    <property type="match status" value="1"/>
</dbReference>
<evidence type="ECO:0000256" key="19">
    <source>
        <dbReference type="RuleBase" id="RU000501"/>
    </source>
</evidence>
<keyword evidence="14" id="KW-0508">mRNA splicing</keyword>
<evidence type="ECO:0000256" key="8">
    <source>
        <dbReference type="ARBA" id="ARBA00022679"/>
    </source>
</evidence>
<evidence type="ECO:0000256" key="18">
    <source>
        <dbReference type="ARBA" id="ARBA00048810"/>
    </source>
</evidence>
<dbReference type="InterPro" id="IPR004730">
    <property type="entry name" value="Transaldolase_1"/>
</dbReference>
<dbReference type="GO" id="GO:0008233">
    <property type="term" value="F:peptidase activity"/>
    <property type="evidence" value="ECO:0007669"/>
    <property type="project" value="UniProtKB-KW"/>
</dbReference>
<dbReference type="Pfam" id="PF00270">
    <property type="entry name" value="DEAD"/>
    <property type="match status" value="1"/>
</dbReference>
<evidence type="ECO:0000256" key="4">
    <source>
        <dbReference type="ARBA" id="ARBA00008140"/>
    </source>
</evidence>
<evidence type="ECO:0000256" key="10">
    <source>
        <dbReference type="ARBA" id="ARBA00022801"/>
    </source>
</evidence>
<dbReference type="PANTHER" id="PTHR18934">
    <property type="entry name" value="ATP-DEPENDENT RNA HELICASE"/>
    <property type="match status" value="1"/>
</dbReference>
<dbReference type="InterPro" id="IPR001585">
    <property type="entry name" value="TAL/FSA"/>
</dbReference>
<dbReference type="FunFam" id="3.40.50.300:FF:000726">
    <property type="entry name" value="Pre-mRNA-splicing factor ATP-dependent RNA helicase"/>
    <property type="match status" value="1"/>
</dbReference>
<evidence type="ECO:0000259" key="21">
    <source>
        <dbReference type="PROSITE" id="PS51192"/>
    </source>
</evidence>
<dbReference type="GO" id="GO:0008380">
    <property type="term" value="P:RNA splicing"/>
    <property type="evidence" value="ECO:0007669"/>
    <property type="project" value="UniProtKB-KW"/>
</dbReference>
<keyword evidence="12" id="KW-0067">ATP-binding</keyword>
<dbReference type="PROSITE" id="PS51396">
    <property type="entry name" value="PUL"/>
    <property type="match status" value="1"/>
</dbReference>
<dbReference type="Pfam" id="PF04408">
    <property type="entry name" value="WHD_HA2"/>
    <property type="match status" value="1"/>
</dbReference>
<dbReference type="SMART" id="SM01179">
    <property type="entry name" value="DUF862"/>
    <property type="match status" value="1"/>
</dbReference>
<evidence type="ECO:0000259" key="23">
    <source>
        <dbReference type="PROSITE" id="PS51352"/>
    </source>
</evidence>
<dbReference type="Pfam" id="PF08324">
    <property type="entry name" value="PUL"/>
    <property type="match status" value="1"/>
</dbReference>
<dbReference type="CDD" id="cd02947">
    <property type="entry name" value="TRX_family"/>
    <property type="match status" value="1"/>
</dbReference>
<dbReference type="Proteomes" id="UP000383932">
    <property type="component" value="Unassembled WGS sequence"/>
</dbReference>
<dbReference type="InterPro" id="IPR013766">
    <property type="entry name" value="Thioredoxin_domain"/>
</dbReference>
<dbReference type="GO" id="GO:0071006">
    <property type="term" value="C:U2-type catalytic step 1 spliceosome"/>
    <property type="evidence" value="ECO:0007669"/>
    <property type="project" value="UniProtKB-ARBA"/>
</dbReference>
<evidence type="ECO:0000256" key="17">
    <source>
        <dbReference type="ARBA" id="ARBA00047984"/>
    </source>
</evidence>
<evidence type="ECO:0000256" key="14">
    <source>
        <dbReference type="ARBA" id="ARBA00023187"/>
    </source>
</evidence>
<dbReference type="CDD" id="cd18791">
    <property type="entry name" value="SF2_C_RHA"/>
    <property type="match status" value="1"/>
</dbReference>
<dbReference type="SUPFAM" id="SSF52540">
    <property type="entry name" value="P-loop containing nucleoside triphosphate hydrolases"/>
    <property type="match status" value="1"/>
</dbReference>
<keyword evidence="15" id="KW-0539">Nucleus</keyword>
<keyword evidence="27" id="KW-1185">Reference proteome</keyword>
<evidence type="ECO:0000259" key="24">
    <source>
        <dbReference type="PROSITE" id="PS51396"/>
    </source>
</evidence>
<comment type="similarity">
    <text evidence="3">Belongs to the transaldolase family. Type 1 subfamily.</text>
</comment>
<feature type="compositionally biased region" description="Low complexity" evidence="20">
    <location>
        <begin position="482"/>
        <end position="496"/>
    </location>
</feature>
<dbReference type="PROSITE" id="PS51858">
    <property type="entry name" value="PPPDE"/>
    <property type="match status" value="1"/>
</dbReference>
<dbReference type="Pfam" id="PF21010">
    <property type="entry name" value="HA2_C"/>
    <property type="match status" value="1"/>
</dbReference>
<dbReference type="FunFam" id="3.20.20.70:FF:000088">
    <property type="entry name" value="Transaldolase"/>
    <property type="match status" value="1"/>
</dbReference>
<keyword evidence="13 19" id="KW-0570">Pentose shunt</keyword>
<evidence type="ECO:0000313" key="26">
    <source>
        <dbReference type="EMBL" id="KAB5590572.1"/>
    </source>
</evidence>
<dbReference type="InterPro" id="IPR017937">
    <property type="entry name" value="Thioredoxin_CS"/>
</dbReference>
<dbReference type="InterPro" id="IPR036249">
    <property type="entry name" value="Thioredoxin-like_sf"/>
</dbReference>
<dbReference type="InterPro" id="IPR011989">
    <property type="entry name" value="ARM-like"/>
</dbReference>
<dbReference type="InterPro" id="IPR014001">
    <property type="entry name" value="Helicase_ATP-bd"/>
</dbReference>
<evidence type="ECO:0000256" key="20">
    <source>
        <dbReference type="SAM" id="MobiDB-lite"/>
    </source>
</evidence>
<dbReference type="InterPro" id="IPR048333">
    <property type="entry name" value="HA2_WH"/>
</dbReference>
<feature type="region of interest" description="Disordered" evidence="20">
    <location>
        <begin position="1027"/>
        <end position="1163"/>
    </location>
</feature>
<feature type="region of interest" description="Disordered" evidence="20">
    <location>
        <begin position="983"/>
        <end position="1003"/>
    </location>
</feature>
<comment type="catalytic activity">
    <reaction evidence="17">
        <text>ATP + H2O = ADP + phosphate + H(+)</text>
        <dbReference type="Rhea" id="RHEA:13065"/>
        <dbReference type="ChEBI" id="CHEBI:15377"/>
        <dbReference type="ChEBI" id="CHEBI:15378"/>
        <dbReference type="ChEBI" id="CHEBI:30616"/>
        <dbReference type="ChEBI" id="CHEBI:43474"/>
        <dbReference type="ChEBI" id="CHEBI:456216"/>
        <dbReference type="EC" id="3.6.4.13"/>
    </reaction>
</comment>
<feature type="domain" description="PUL" evidence="24">
    <location>
        <begin position="649"/>
        <end position="947"/>
    </location>
</feature>
<feature type="domain" description="Thioredoxin" evidence="23">
    <location>
        <begin position="517"/>
        <end position="666"/>
    </location>
</feature>
<evidence type="ECO:0000256" key="2">
    <source>
        <dbReference type="ARBA" id="ARBA00004857"/>
    </source>
</evidence>
<dbReference type="GO" id="GO:0006098">
    <property type="term" value="P:pentose-phosphate shunt"/>
    <property type="evidence" value="ECO:0007669"/>
    <property type="project" value="UniProtKB-UniPathway"/>
</dbReference>
<dbReference type="InterPro" id="IPR001650">
    <property type="entry name" value="Helicase_C-like"/>
</dbReference>
<evidence type="ECO:0000256" key="12">
    <source>
        <dbReference type="ARBA" id="ARBA00022840"/>
    </source>
</evidence>
<evidence type="ECO:0000313" key="27">
    <source>
        <dbReference type="Proteomes" id="UP000383932"/>
    </source>
</evidence>
<dbReference type="SUPFAM" id="SSF52833">
    <property type="entry name" value="Thioredoxin-like"/>
    <property type="match status" value="1"/>
</dbReference>
<dbReference type="InterPro" id="IPR002464">
    <property type="entry name" value="DNA/RNA_helicase_DEAH_CS"/>
</dbReference>
<keyword evidence="6" id="KW-0507">mRNA processing</keyword>
<dbReference type="PROSITE" id="PS00194">
    <property type="entry name" value="THIOREDOXIN_1"/>
    <property type="match status" value="1"/>
</dbReference>
<dbReference type="InterPro" id="IPR013785">
    <property type="entry name" value="Aldolase_TIM"/>
</dbReference>
<dbReference type="SMART" id="SM00847">
    <property type="entry name" value="HA2"/>
    <property type="match status" value="1"/>
</dbReference>
<dbReference type="GO" id="GO:0005524">
    <property type="term" value="F:ATP binding"/>
    <property type="evidence" value="ECO:0007669"/>
    <property type="project" value="UniProtKB-KW"/>
</dbReference>
<dbReference type="GO" id="GO:0006397">
    <property type="term" value="P:mRNA processing"/>
    <property type="evidence" value="ECO:0007669"/>
    <property type="project" value="UniProtKB-KW"/>
</dbReference>
<evidence type="ECO:0000256" key="15">
    <source>
        <dbReference type="ARBA" id="ARBA00023242"/>
    </source>
</evidence>
<feature type="region of interest" description="Disordered" evidence="20">
    <location>
        <begin position="476"/>
        <end position="497"/>
    </location>
</feature>
<evidence type="ECO:0000256" key="16">
    <source>
        <dbReference type="ARBA" id="ARBA00023270"/>
    </source>
</evidence>
<dbReference type="PROSITE" id="PS00958">
    <property type="entry name" value="TRANSALDOLASE_2"/>
    <property type="match status" value="1"/>
</dbReference>
<dbReference type="GO" id="GO:0071013">
    <property type="term" value="C:catalytic step 2 spliceosome"/>
    <property type="evidence" value="ECO:0007669"/>
    <property type="project" value="TreeGrafter"/>
</dbReference>
<comment type="catalytic activity">
    <reaction evidence="18 19">
        <text>D-sedoheptulose 7-phosphate + D-glyceraldehyde 3-phosphate = D-erythrose 4-phosphate + beta-D-fructose 6-phosphate</text>
        <dbReference type="Rhea" id="RHEA:17053"/>
        <dbReference type="ChEBI" id="CHEBI:16897"/>
        <dbReference type="ChEBI" id="CHEBI:57483"/>
        <dbReference type="ChEBI" id="CHEBI:57634"/>
        <dbReference type="ChEBI" id="CHEBI:59776"/>
        <dbReference type="EC" id="2.2.1.2"/>
    </reaction>
</comment>
<dbReference type="PROSITE" id="PS51192">
    <property type="entry name" value="HELICASE_ATP_BIND_1"/>
    <property type="match status" value="1"/>
</dbReference>